<gene>
    <name evidence="2" type="ORF">D5F51_07480</name>
</gene>
<keyword evidence="3" id="KW-1185">Reference proteome</keyword>
<feature type="signal peptide" evidence="1">
    <location>
        <begin position="1"/>
        <end position="22"/>
    </location>
</feature>
<feature type="chain" id="PRO_5045855143" evidence="1">
    <location>
        <begin position="23"/>
        <end position="60"/>
    </location>
</feature>
<keyword evidence="1" id="KW-0732">Signal</keyword>
<organism evidence="2 3">
    <name type="scientific">Yersinia hibernica</name>
    <dbReference type="NCBI Taxonomy" id="2339259"/>
    <lineage>
        <taxon>Bacteria</taxon>
        <taxon>Pseudomonadati</taxon>
        <taxon>Pseudomonadota</taxon>
        <taxon>Gammaproteobacteria</taxon>
        <taxon>Enterobacterales</taxon>
        <taxon>Yersiniaceae</taxon>
        <taxon>Yersinia</taxon>
    </lineage>
</organism>
<evidence type="ECO:0000313" key="3">
    <source>
        <dbReference type="Proteomes" id="UP000288804"/>
    </source>
</evidence>
<name>A0ABX5QYM5_9GAMM</name>
<dbReference type="Proteomes" id="UP000288804">
    <property type="component" value="Chromosome"/>
</dbReference>
<evidence type="ECO:0000313" key="2">
    <source>
        <dbReference type="EMBL" id="QAX78414.1"/>
    </source>
</evidence>
<accession>A0ABX5QYM5</accession>
<dbReference type="EMBL" id="CP032487">
    <property type="protein sequence ID" value="QAX78414.1"/>
    <property type="molecule type" value="Genomic_DNA"/>
</dbReference>
<dbReference type="RefSeq" id="WP_129196026.1">
    <property type="nucleotide sequence ID" value="NZ_CABHXI010000101.1"/>
</dbReference>
<protein>
    <submittedName>
        <fullName evidence="2">Uncharacterized protein</fullName>
    </submittedName>
</protein>
<sequence length="60" mass="6464">MKDMLKGLLLVGIMSVSAGAIAEECNPVNKWWPYCNDPATVPDVGTSEYDRCQAKGGCTE</sequence>
<reference evidence="3" key="1">
    <citation type="submission" date="2018-09" db="EMBL/GenBank/DDBJ databases">
        <title>Yersinia hibernicus sp. nov.</title>
        <authorList>
            <person name="Nguyen S.V."/>
            <person name="Mundanda D.M."/>
            <person name="Anes J."/>
            <person name="Fanning S."/>
        </authorList>
    </citation>
    <scope>NUCLEOTIDE SEQUENCE [LARGE SCALE GENOMIC DNA]</scope>
    <source>
        <strain evidence="3">CFS1934</strain>
    </source>
</reference>
<evidence type="ECO:0000256" key="1">
    <source>
        <dbReference type="SAM" id="SignalP"/>
    </source>
</evidence>
<proteinExistence type="predicted"/>